<dbReference type="AlphaFoldDB" id="A0A7C9TKL4"/>
<dbReference type="Pfam" id="PF02613">
    <property type="entry name" value="Nitrate_red_del"/>
    <property type="match status" value="1"/>
</dbReference>
<keyword evidence="3" id="KW-1185">Reference proteome</keyword>
<name>A0A7C9TKL4_9BURK</name>
<dbReference type="Proteomes" id="UP000484255">
    <property type="component" value="Unassembled WGS sequence"/>
</dbReference>
<dbReference type="RefSeq" id="WP_163457697.1">
    <property type="nucleotide sequence ID" value="NZ_JAAGOH010000012.1"/>
</dbReference>
<evidence type="ECO:0000256" key="1">
    <source>
        <dbReference type="ARBA" id="ARBA00023186"/>
    </source>
</evidence>
<gene>
    <name evidence="2" type="ORF">G3A44_11670</name>
</gene>
<organism evidence="2 3">
    <name type="scientific">Ideonella livida</name>
    <dbReference type="NCBI Taxonomy" id="2707176"/>
    <lineage>
        <taxon>Bacteria</taxon>
        <taxon>Pseudomonadati</taxon>
        <taxon>Pseudomonadota</taxon>
        <taxon>Betaproteobacteria</taxon>
        <taxon>Burkholderiales</taxon>
        <taxon>Sphaerotilaceae</taxon>
        <taxon>Ideonella</taxon>
    </lineage>
</organism>
<evidence type="ECO:0000313" key="2">
    <source>
        <dbReference type="EMBL" id="NDY91844.1"/>
    </source>
</evidence>
<dbReference type="SUPFAM" id="SSF89155">
    <property type="entry name" value="TorD-like"/>
    <property type="match status" value="1"/>
</dbReference>
<evidence type="ECO:0000313" key="3">
    <source>
        <dbReference type="Proteomes" id="UP000484255"/>
    </source>
</evidence>
<dbReference type="PANTHER" id="PTHR34227">
    <property type="entry name" value="CHAPERONE PROTEIN YCDY"/>
    <property type="match status" value="1"/>
</dbReference>
<keyword evidence="1" id="KW-0143">Chaperone</keyword>
<dbReference type="InterPro" id="IPR050289">
    <property type="entry name" value="TorD/DmsD_chaperones"/>
</dbReference>
<dbReference type="InterPro" id="IPR020945">
    <property type="entry name" value="DMSO/NO3_reduct_chaperone"/>
</dbReference>
<dbReference type="EMBL" id="JAAGOH010000012">
    <property type="protein sequence ID" value="NDY91844.1"/>
    <property type="molecule type" value="Genomic_DNA"/>
</dbReference>
<reference evidence="2 3" key="1">
    <citation type="submission" date="2020-02" db="EMBL/GenBank/DDBJ databases">
        <title>Ideonella bacterium strain TBM-1.</title>
        <authorList>
            <person name="Chen W.-M."/>
        </authorList>
    </citation>
    <scope>NUCLEOTIDE SEQUENCE [LARGE SCALE GENOMIC DNA]</scope>
    <source>
        <strain evidence="2 3">TBM-1</strain>
    </source>
</reference>
<proteinExistence type="predicted"/>
<dbReference type="PANTHER" id="PTHR34227:SF1">
    <property type="entry name" value="DIMETHYL SULFOXIDE REDUCTASE CHAPERONE-RELATED"/>
    <property type="match status" value="1"/>
</dbReference>
<protein>
    <submittedName>
        <fullName evidence="2">Molecular chaperone</fullName>
    </submittedName>
</protein>
<accession>A0A7C9TKL4</accession>
<dbReference type="InterPro" id="IPR036411">
    <property type="entry name" value="TorD-like_sf"/>
</dbReference>
<dbReference type="Gene3D" id="1.10.3480.10">
    <property type="entry name" value="TorD-like"/>
    <property type="match status" value="1"/>
</dbReference>
<sequence length="211" mass="23013">MTPQALSFNAPGDAEELARAELYGLLARLWWAPPDEALMAQFRVAVTQAPQPGGFLEHPWERLVAAGRASTVDSASAAFEALFGGVGKPEVLLYGSHHLAGFLNEQPLADLRADLARLGLARDPQRGETEDHLSFVFEVMRYLIAGDDVAVCNLTQQQAFFRRHVQTWVERCGEAVASHPLAQDSAGFYAALAALTTAFMQVETQAFDLID</sequence>
<comment type="caution">
    <text evidence="2">The sequence shown here is derived from an EMBL/GenBank/DDBJ whole genome shotgun (WGS) entry which is preliminary data.</text>
</comment>